<evidence type="ECO:0000256" key="2">
    <source>
        <dbReference type="ARBA" id="ARBA00012438"/>
    </source>
</evidence>
<dbReference type="InterPro" id="IPR005467">
    <property type="entry name" value="His_kinase_dom"/>
</dbReference>
<comment type="catalytic activity">
    <reaction evidence="1">
        <text>ATP + protein L-histidine = ADP + protein N-phospho-L-histidine.</text>
        <dbReference type="EC" id="2.7.13.3"/>
    </reaction>
</comment>
<sequence>MQLTKTKEKEILKVYNTWMQAYLNDDVITYNSYFDDDYHFIGSTDNEEFLDRKETTKFFELTGEQFAGMMDLRNETKTLEQFDEHIFITHFCDVWFLNKEQWTYYGRFRLSSIMHRAKQGWRFLYQHFSMPDSKSEEGQTIGFDKINAENQELREAIQRRTTELEQKNRELEIASALNHIRAEATSMKKSSDLLDIVVTMRNEFIKLGHEAQYFWHMMWGTETYEKAMTSGDGSRIGFVMTLPRHIHGDIPLLAKWEKSNEPTVVHAMNVEEAIDYVDKMVNLGDFKSIDPQAPSQDDIRHIGGLTFIMARTTHGEIGYSLPGIVKNPPKEALKLLVQFAGAFDLAHRRFLDLKKSEQQSREVEIELALEKVRSRTMAMQKSEELSEASFLLDAQVRELGIKTWGCAFNIYGEEESKEWFGNEKGELTTYNVPRTGIFKEYYDKGQDGETLLIREFSGEDCVAHYEFMSTLPGIGQVLKQLKKTNKGFPTFQIDHVVYFRYGYLLFITRESVPEAHDIFKRFAKVFEQTYTRFLDLQKAEAQAREAQIEAALERVRAKSMAMQSSDELETIIQVVHDQFVDLGITLDHAGFIMDYKTNDDMIIWLADEHKVTPQIRLSYFDSPHWNSYIEAKEKGHQLFVNHLDFKVKNKFYKEIFKYIPQLPKEAKTFYLQIPSLTIATALVDTIGLYIENFSGVQYNEEDQKILLRFAEAFQQTYTRFLDLQKAEAQARESQIEAALEKVRSRSLAVHKSEEFKEVVSIVFEKLKELQIPATAVGIGVKIKGSKNLNSYVCGENEAGLVITNYRLPYFNNEISKDLCNVFDKESNLFKGHYSKKVKDSFYKYILEETPEFKSLPDDILSMIFNSQSYTITMVASDQVVFNINDFEGNDLAEHEIDILKRFSRVFNQAYIRFLDLLKAEAQARESQINLAVERVRAQALAMHKSEEIMKVVAKLKDEVMSLDIPNVVAATIFLNEGDDKVRMWDLSTLDINDTNDYEVPFDITFKLKKKDPDLYVKRVWENKDDFFVEVQKGKDFKRIIAWLRENDQIKVADEVEEYTISTELKELYHAVKKLNNGKLVIDLMDPPSEEMQTILTKMGAAFDLAYKRFEDLQRAEAQTREAQIEAALEKIRSRSLAMHKPEELQEVVAVVAKKLKDLGVIFDAGGVILCTYFPDNKDVMHWISADDFSYSGNYLVPYFENPIFDNAWDSKMRGDAYFSEEFSVEVKNDFFTHCFEHSDYKNFPDEFKQHALQAKQHHLSAAWSKNSAIIIPSLTGVIPSDSDADILKRFAKVFEQAYIRFMDLQKAEAQAREAQVEMSLEKVRSRTMAMQASSELPQAANTLFLEVQALGIPAWSAGYCIWEDDSKTSASCNMSSEGVIQKEFSLPTIGEGYDFFTPQKNGESFYVKELGGKKLVKHYEFMTNLPIVGEIFKDFEAKGIALPTFQIFHICYFKHGYVMFITYESVPNAHDIFKRFTGVFEQTYTRFLDLERAEAQTREAQIEMALEKVRSRTMAMQKGEELQEVVVLLYKELIKLGVTNFVTCGYVEINEATQRQSTWVTNPGGDSLGLFHLPLTGDATFDARYKAWKEQQEVFHQTVAGKVRQKHLEYAITTFNSKEAEEMVMQQFPDPTVFYCFNFPQGYLHIVSGSRLDKAEEILMARFTRVFEQTYTRFLDLERAEAQAREAQIEMALEKVRSRTMAMQHSDELQDAAQVLFNEITGLGIPSWSCGYNVLSDDKKSCVSWMSSEGQYQKPFTLIFEKEASFIEMYEFFKSDETLLVQELSGKAIEDHYDYMKTLPTLIPIFKDFDALEIPIPEYQINHLCKFSKGYLLFITYKKVPDAHNVFKRFTKVFEQTYTRFLDLKQAEARARESQIQSALERVRSQSMGMQSTADFGEVTTEMFTQLRNFGEDLFATGIVFCDKRKGHVEQWHSIPGGGMLSPMIVPIDLDYIHQYRYDQWKTGKELFSIEIPSDFIEQHFEDIFKLPSAQITLKDLEERNAPMPAPPPWEIDYGASFKNGYLLISSLKPLENTDILPRFAKVFEQAYTRFLDLQTAEKNAYKSRVETALERVRARALAMQEPDELRDVASVLRTEMGLLGIEELETCSIYILDDDVSNAECWYALKDAKSKSKKLISDHISMDFSKTWVGKQMLNFHDSDNETTSIAMKGAQRKEWIHYCAEQSKALQTYYGDDIPERTYHLHKFSNGAIGAASAVDISEESWVLLKRCASVFSLAYSRFKDLTQAKIDLKRLKTEKKRAEEALSELQTTQKQLIQSEKMASLGELTAGIAHEIQNPLNFVNNFSEVSKELLEEMQEEIDNGDVEEAKAIMEDIIQNLEKINHHGKRADGIVKGMLQHSRANGDKKEPTDINALADEYLRLAYHGLRAKDQSFNAELVTDFDESIETVDIIPQDIGRVILNLLTNAFYVVNEKKKTGIEDYKPTVSISTKKKSKVIEIRVTDNGNGMPESLKEKIFQPFFTTKPTGEGTGLGLSLSYDIITKGHGGDLKVVSKEGEGTTFTIEIPHK</sequence>
<dbReference type="EC" id="2.7.13.3" evidence="2"/>
<dbReference type="Pfam" id="PF02518">
    <property type="entry name" value="HATPase_c"/>
    <property type="match status" value="1"/>
</dbReference>
<dbReference type="SMART" id="SM00387">
    <property type="entry name" value="HATPase_c"/>
    <property type="match status" value="1"/>
</dbReference>
<dbReference type="InterPro" id="IPR004358">
    <property type="entry name" value="Sig_transdc_His_kin-like_C"/>
</dbReference>
<keyword evidence="3" id="KW-0597">Phosphoprotein</keyword>
<dbReference type="InterPro" id="IPR003661">
    <property type="entry name" value="HisK_dim/P_dom"/>
</dbReference>
<evidence type="ECO:0000256" key="4">
    <source>
        <dbReference type="SAM" id="Coils"/>
    </source>
</evidence>
<dbReference type="InterPro" id="IPR036097">
    <property type="entry name" value="HisK_dim/P_sf"/>
</dbReference>
<dbReference type="Pfam" id="PF13474">
    <property type="entry name" value="SnoaL_3"/>
    <property type="match status" value="1"/>
</dbReference>
<dbReference type="PROSITE" id="PS50109">
    <property type="entry name" value="HIS_KIN"/>
    <property type="match status" value="1"/>
</dbReference>
<comment type="caution">
    <text evidence="6">The sequence shown here is derived from an EMBL/GenBank/DDBJ whole genome shotgun (WGS) entry which is preliminary data.</text>
</comment>
<keyword evidence="7" id="KW-1185">Reference proteome</keyword>
<dbReference type="CDD" id="cd00082">
    <property type="entry name" value="HisKA"/>
    <property type="match status" value="1"/>
</dbReference>
<dbReference type="Gene3D" id="3.30.565.10">
    <property type="entry name" value="Histidine kinase-like ATPase, C-terminal domain"/>
    <property type="match status" value="1"/>
</dbReference>
<dbReference type="PRINTS" id="PR00344">
    <property type="entry name" value="BCTRLSENSOR"/>
</dbReference>
<dbReference type="SMART" id="SM00388">
    <property type="entry name" value="HisKA"/>
    <property type="match status" value="1"/>
</dbReference>
<dbReference type="SUPFAM" id="SSF55874">
    <property type="entry name" value="ATPase domain of HSP90 chaperone/DNA topoisomerase II/histidine kinase"/>
    <property type="match status" value="1"/>
</dbReference>
<dbReference type="InterPro" id="IPR037401">
    <property type="entry name" value="SnoaL-like"/>
</dbReference>
<name>A0ABS3T369_9FLAO</name>
<dbReference type="PANTHER" id="PTHR43065">
    <property type="entry name" value="SENSOR HISTIDINE KINASE"/>
    <property type="match status" value="1"/>
</dbReference>
<dbReference type="Gene3D" id="1.10.287.130">
    <property type="match status" value="1"/>
</dbReference>
<dbReference type="SUPFAM" id="SSF47384">
    <property type="entry name" value="Homodimeric domain of signal transducing histidine kinase"/>
    <property type="match status" value="1"/>
</dbReference>
<accession>A0ABS3T369</accession>
<keyword evidence="4" id="KW-0175">Coiled coil</keyword>
<dbReference type="InterPro" id="IPR032710">
    <property type="entry name" value="NTF2-like_dom_sf"/>
</dbReference>
<protein>
    <recommendedName>
        <fullName evidence="2">histidine kinase</fullName>
        <ecNumber evidence="2">2.7.13.3</ecNumber>
    </recommendedName>
</protein>
<evidence type="ECO:0000256" key="1">
    <source>
        <dbReference type="ARBA" id="ARBA00000085"/>
    </source>
</evidence>
<evidence type="ECO:0000256" key="3">
    <source>
        <dbReference type="ARBA" id="ARBA00022553"/>
    </source>
</evidence>
<evidence type="ECO:0000259" key="5">
    <source>
        <dbReference type="PROSITE" id="PS50109"/>
    </source>
</evidence>
<feature type="coiled-coil region" evidence="4">
    <location>
        <begin position="143"/>
        <end position="174"/>
    </location>
</feature>
<dbReference type="SUPFAM" id="SSF54427">
    <property type="entry name" value="NTF2-like"/>
    <property type="match status" value="1"/>
</dbReference>
<dbReference type="RefSeq" id="WP_208154539.1">
    <property type="nucleotide sequence ID" value="NZ_JAGEVF010000008.1"/>
</dbReference>
<proteinExistence type="predicted"/>
<dbReference type="Gene3D" id="3.10.450.50">
    <property type="match status" value="1"/>
</dbReference>
<evidence type="ECO:0000313" key="6">
    <source>
        <dbReference type="EMBL" id="MBO3117172.1"/>
    </source>
</evidence>
<feature type="domain" description="Histidine kinase" evidence="5">
    <location>
        <begin position="2290"/>
        <end position="2528"/>
    </location>
</feature>
<dbReference type="PANTHER" id="PTHR43065:SF42">
    <property type="entry name" value="TWO-COMPONENT SENSOR PPRA"/>
    <property type="match status" value="1"/>
</dbReference>
<feature type="coiled-coil region" evidence="4">
    <location>
        <begin position="2244"/>
        <end position="2281"/>
    </location>
</feature>
<dbReference type="EMBL" id="JAGEVF010000008">
    <property type="protein sequence ID" value="MBO3117172.1"/>
    <property type="molecule type" value="Genomic_DNA"/>
</dbReference>
<dbReference type="Proteomes" id="UP000676776">
    <property type="component" value="Unassembled WGS sequence"/>
</dbReference>
<dbReference type="InterPro" id="IPR003594">
    <property type="entry name" value="HATPase_dom"/>
</dbReference>
<reference evidence="6 7" key="1">
    <citation type="submission" date="2021-03" db="EMBL/GenBank/DDBJ databases">
        <title>Winogradskyella sp. nov., isolated from costal sediment.</title>
        <authorList>
            <person name="Gao C."/>
        </authorList>
    </citation>
    <scope>NUCLEOTIDE SEQUENCE [LARGE SCALE GENOMIC DNA]</scope>
    <source>
        <strain evidence="6 7">DF17</strain>
    </source>
</reference>
<gene>
    <name evidence="6" type="ORF">J4050_10465</name>
</gene>
<evidence type="ECO:0000313" key="7">
    <source>
        <dbReference type="Proteomes" id="UP000676776"/>
    </source>
</evidence>
<organism evidence="6 7">
    <name type="scientific">Winogradskyella pelagia</name>
    <dbReference type="NCBI Taxonomy" id="2819984"/>
    <lineage>
        <taxon>Bacteria</taxon>
        <taxon>Pseudomonadati</taxon>
        <taxon>Bacteroidota</taxon>
        <taxon>Flavobacteriia</taxon>
        <taxon>Flavobacteriales</taxon>
        <taxon>Flavobacteriaceae</taxon>
        <taxon>Winogradskyella</taxon>
    </lineage>
</organism>
<dbReference type="InterPro" id="IPR036890">
    <property type="entry name" value="HATPase_C_sf"/>
</dbReference>